<feature type="region of interest" description="Disordered" evidence="2">
    <location>
        <begin position="47"/>
        <end position="68"/>
    </location>
</feature>
<sequence length="118" mass="12534">MAKYLVLIYGDEQEWANTGPQERARIEAGHQRFAATAGAAVLSGHELMPPGTATSLRQGPAERPTVTDGPFLESKEVLGGYYVLEAADLDAAIALAGLLPEVAASHSGVEIRPIREHN</sequence>
<reference evidence="4" key="1">
    <citation type="submission" date="2021-03" db="EMBL/GenBank/DDBJ databases">
        <title>Whole genome shotgun sequence of Actinoplanes auranticolor NBRC 12245.</title>
        <authorList>
            <person name="Komaki H."/>
            <person name="Tamura T."/>
        </authorList>
    </citation>
    <scope>NUCLEOTIDE SEQUENCE</scope>
    <source>
        <strain evidence="4">NBRC 12245</strain>
    </source>
</reference>
<name>A0A919SR62_9ACTN</name>
<accession>A0A919SR62</accession>
<dbReference type="Gene3D" id="3.30.70.1060">
    <property type="entry name" value="Dimeric alpha+beta barrel"/>
    <property type="match status" value="1"/>
</dbReference>
<comment type="caution">
    <text evidence="4">The sequence shown here is derived from an EMBL/GenBank/DDBJ whole genome shotgun (WGS) entry which is preliminary data.</text>
</comment>
<proteinExistence type="inferred from homology"/>
<evidence type="ECO:0000256" key="2">
    <source>
        <dbReference type="SAM" id="MobiDB-lite"/>
    </source>
</evidence>
<dbReference type="AlphaFoldDB" id="A0A919SR62"/>
<feature type="domain" description="YCII-related" evidence="3">
    <location>
        <begin position="3"/>
        <end position="116"/>
    </location>
</feature>
<keyword evidence="5" id="KW-1185">Reference proteome</keyword>
<gene>
    <name evidence="4" type="ORF">Aau02nite_76350</name>
</gene>
<evidence type="ECO:0000259" key="3">
    <source>
        <dbReference type="Pfam" id="PF03795"/>
    </source>
</evidence>
<protein>
    <recommendedName>
        <fullName evidence="3">YCII-related domain-containing protein</fullName>
    </recommendedName>
</protein>
<evidence type="ECO:0000256" key="1">
    <source>
        <dbReference type="ARBA" id="ARBA00007689"/>
    </source>
</evidence>
<organism evidence="4 5">
    <name type="scientific">Actinoplanes auranticolor</name>
    <dbReference type="NCBI Taxonomy" id="47988"/>
    <lineage>
        <taxon>Bacteria</taxon>
        <taxon>Bacillati</taxon>
        <taxon>Actinomycetota</taxon>
        <taxon>Actinomycetes</taxon>
        <taxon>Micromonosporales</taxon>
        <taxon>Micromonosporaceae</taxon>
        <taxon>Actinoplanes</taxon>
    </lineage>
</organism>
<dbReference type="SUPFAM" id="SSF54909">
    <property type="entry name" value="Dimeric alpha+beta barrel"/>
    <property type="match status" value="1"/>
</dbReference>
<dbReference type="PANTHER" id="PTHR35174:SF3">
    <property type="entry name" value="BLL7171 PROTEIN"/>
    <property type="match status" value="1"/>
</dbReference>
<dbReference type="Pfam" id="PF03795">
    <property type="entry name" value="YCII"/>
    <property type="match status" value="1"/>
</dbReference>
<dbReference type="InterPro" id="IPR011008">
    <property type="entry name" value="Dimeric_a/b-barrel"/>
</dbReference>
<comment type="similarity">
    <text evidence="1">Belongs to the YciI family.</text>
</comment>
<dbReference type="InterPro" id="IPR005545">
    <property type="entry name" value="YCII"/>
</dbReference>
<dbReference type="Proteomes" id="UP000681340">
    <property type="component" value="Unassembled WGS sequence"/>
</dbReference>
<dbReference type="EMBL" id="BOQL01000066">
    <property type="protein sequence ID" value="GIM77520.1"/>
    <property type="molecule type" value="Genomic_DNA"/>
</dbReference>
<dbReference type="RefSeq" id="WP_212993438.1">
    <property type="nucleotide sequence ID" value="NZ_BAABEA010000047.1"/>
</dbReference>
<evidence type="ECO:0000313" key="4">
    <source>
        <dbReference type="EMBL" id="GIM77520.1"/>
    </source>
</evidence>
<dbReference type="PANTHER" id="PTHR35174">
    <property type="entry name" value="BLL7171 PROTEIN-RELATED"/>
    <property type="match status" value="1"/>
</dbReference>
<evidence type="ECO:0000313" key="5">
    <source>
        <dbReference type="Proteomes" id="UP000681340"/>
    </source>
</evidence>